<dbReference type="EMBL" id="JADIMK010000040">
    <property type="protein sequence ID" value="MBO8455541.1"/>
    <property type="molecule type" value="Genomic_DNA"/>
</dbReference>
<sequence>MNDTFNFRRFGKYFLSDLNRLFSENWLKILCFGLIPIFVAVVSLLFSIVLQQKVSLGTEAREAFFGLSAVIFAIWIPSSLYGYVTDKRAGSNYSLIPASTLEKTASMIINGLIIAPAAFIFINILSDMLVTLVSGQGISEAIVCNFPKVEWISGLWSFSYLITILQGHIVMLFFLLGAVLFRKGKISKTILSLMGLSIIFLLLVILGISISAEDGLKAIASWSEEGVIAATIRQSVLEIIVLYVLIYFRLKKIQY</sequence>
<dbReference type="Proteomes" id="UP000823617">
    <property type="component" value="Unassembled WGS sequence"/>
</dbReference>
<feature type="transmembrane region" description="Helical" evidence="1">
    <location>
        <begin position="193"/>
        <end position="212"/>
    </location>
</feature>
<name>A0A9D9HKL9_9BACT</name>
<feature type="transmembrane region" description="Helical" evidence="1">
    <location>
        <begin position="105"/>
        <end position="125"/>
    </location>
</feature>
<feature type="transmembrane region" description="Helical" evidence="1">
    <location>
        <begin position="158"/>
        <end position="181"/>
    </location>
</feature>
<evidence type="ECO:0000313" key="3">
    <source>
        <dbReference type="Proteomes" id="UP000823617"/>
    </source>
</evidence>
<feature type="transmembrane region" description="Helical" evidence="1">
    <location>
        <begin position="29"/>
        <end position="51"/>
    </location>
</feature>
<proteinExistence type="predicted"/>
<feature type="transmembrane region" description="Helical" evidence="1">
    <location>
        <begin position="232"/>
        <end position="250"/>
    </location>
</feature>
<dbReference type="AlphaFoldDB" id="A0A9D9HKL9"/>
<evidence type="ECO:0000256" key="1">
    <source>
        <dbReference type="SAM" id="Phobius"/>
    </source>
</evidence>
<keyword evidence="1" id="KW-0472">Membrane</keyword>
<evidence type="ECO:0000313" key="2">
    <source>
        <dbReference type="EMBL" id="MBO8455541.1"/>
    </source>
</evidence>
<gene>
    <name evidence="2" type="ORF">IAC08_03950</name>
</gene>
<feature type="transmembrane region" description="Helical" evidence="1">
    <location>
        <begin position="63"/>
        <end position="84"/>
    </location>
</feature>
<accession>A0A9D9HKL9</accession>
<protein>
    <submittedName>
        <fullName evidence="2">Uncharacterized protein</fullName>
    </submittedName>
</protein>
<keyword evidence="1" id="KW-1133">Transmembrane helix</keyword>
<reference evidence="2" key="1">
    <citation type="submission" date="2020-10" db="EMBL/GenBank/DDBJ databases">
        <authorList>
            <person name="Gilroy R."/>
        </authorList>
    </citation>
    <scope>NUCLEOTIDE SEQUENCE</scope>
    <source>
        <strain evidence="2">B1-3475</strain>
    </source>
</reference>
<reference evidence="2" key="2">
    <citation type="journal article" date="2021" name="PeerJ">
        <title>Extensive microbial diversity within the chicken gut microbiome revealed by metagenomics and culture.</title>
        <authorList>
            <person name="Gilroy R."/>
            <person name="Ravi A."/>
            <person name="Getino M."/>
            <person name="Pursley I."/>
            <person name="Horton D.L."/>
            <person name="Alikhan N.F."/>
            <person name="Baker D."/>
            <person name="Gharbi K."/>
            <person name="Hall N."/>
            <person name="Watson M."/>
            <person name="Adriaenssens E.M."/>
            <person name="Foster-Nyarko E."/>
            <person name="Jarju S."/>
            <person name="Secka A."/>
            <person name="Antonio M."/>
            <person name="Oren A."/>
            <person name="Chaudhuri R.R."/>
            <person name="La Ragione R."/>
            <person name="Hildebrand F."/>
            <person name="Pallen M.J."/>
        </authorList>
    </citation>
    <scope>NUCLEOTIDE SEQUENCE</scope>
    <source>
        <strain evidence="2">B1-3475</strain>
    </source>
</reference>
<organism evidence="2 3">
    <name type="scientific">Candidatus Cryptobacteroides intestinigallinarum</name>
    <dbReference type="NCBI Taxonomy" id="2840767"/>
    <lineage>
        <taxon>Bacteria</taxon>
        <taxon>Pseudomonadati</taxon>
        <taxon>Bacteroidota</taxon>
        <taxon>Bacteroidia</taxon>
        <taxon>Bacteroidales</taxon>
        <taxon>Candidatus Cryptobacteroides</taxon>
    </lineage>
</organism>
<keyword evidence="1" id="KW-0812">Transmembrane</keyword>
<comment type="caution">
    <text evidence="2">The sequence shown here is derived from an EMBL/GenBank/DDBJ whole genome shotgun (WGS) entry which is preliminary data.</text>
</comment>